<organism evidence="3">
    <name type="scientific">Tetraselmis sp. GSL018</name>
    <dbReference type="NCBI Taxonomy" id="582737"/>
    <lineage>
        <taxon>Eukaryota</taxon>
        <taxon>Viridiplantae</taxon>
        <taxon>Chlorophyta</taxon>
        <taxon>core chlorophytes</taxon>
        <taxon>Chlorodendrophyceae</taxon>
        <taxon>Chlorodendrales</taxon>
        <taxon>Chlorodendraceae</taxon>
        <taxon>Tetraselmis</taxon>
    </lineage>
</organism>
<feature type="compositionally biased region" description="Acidic residues" evidence="1">
    <location>
        <begin position="331"/>
        <end position="342"/>
    </location>
</feature>
<feature type="compositionally biased region" description="Polar residues" evidence="1">
    <location>
        <begin position="171"/>
        <end position="181"/>
    </location>
</feature>
<dbReference type="Gene3D" id="2.30.29.30">
    <property type="entry name" value="Pleckstrin-homology domain (PH domain)/Phosphotyrosine-binding domain (PTB)"/>
    <property type="match status" value="1"/>
</dbReference>
<sequence>MLGEDFGSLKTGGRNKRNVYKDGYLLKRNSKRNTFGLGRQWNKRWFELAGDTLTYTRSPKDLSSGEINVFAIHECELLRREGENVLELKFPERRLVIQASSADEIEGWEEALHESYKLSTGGKTISDGRINSRHPYTRCSDSSDEDVREGNCSGPKALEGGGSRKLRSGCNMKQQASTSEVGDSHPSSATPSSGSERPSSPRSLLANPAAVGKLHGEGRLFNDGRTSSPVVTTSQEQPYHPDRTFPLETTTVETFEPVPPTPPQESSRTRRASSQREGQRSTARANSRVYEENLSPTSRKRLGVKQIANDENGIATIQLATPKSGTTMLQPDEDWVGSDWDSDDNREGSFGRLESPKPDRETASRPRPHRKPEAFRPASRLASQDSWRPGERTELEDFAPPPETPKSASSLRAGHNPPAALSGPNIAPDADYLEDWDSSDEE</sequence>
<dbReference type="EMBL" id="GBEZ01000791">
    <property type="protein sequence ID" value="JAC84121.1"/>
    <property type="molecule type" value="Transcribed_RNA"/>
</dbReference>
<feature type="domain" description="PH" evidence="2">
    <location>
        <begin position="18"/>
        <end position="117"/>
    </location>
</feature>
<feature type="compositionally biased region" description="Acidic residues" evidence="1">
    <location>
        <begin position="431"/>
        <end position="442"/>
    </location>
</feature>
<feature type="compositionally biased region" description="Low complexity" evidence="1">
    <location>
        <begin position="246"/>
        <end position="256"/>
    </location>
</feature>
<feature type="compositionally biased region" description="Basic and acidic residues" evidence="1">
    <location>
        <begin position="343"/>
        <end position="364"/>
    </location>
</feature>
<reference evidence="3" key="1">
    <citation type="submission" date="2014-05" db="EMBL/GenBank/DDBJ databases">
        <title>The transcriptome of the halophilic microalga Tetraselmis sp. GSL018 isolated from the Great Salt Lake, Utah.</title>
        <authorList>
            <person name="Jinkerson R.E."/>
            <person name="D'Adamo S."/>
            <person name="Posewitz M.C."/>
        </authorList>
    </citation>
    <scope>NUCLEOTIDE SEQUENCE</scope>
    <source>
        <strain evidence="3">GSL018</strain>
    </source>
</reference>
<feature type="compositionally biased region" description="Low complexity" evidence="1">
    <location>
        <begin position="184"/>
        <end position="203"/>
    </location>
</feature>
<gene>
    <name evidence="3" type="ORF">TSPGSL018_1729</name>
</gene>
<evidence type="ECO:0000256" key="1">
    <source>
        <dbReference type="SAM" id="MobiDB-lite"/>
    </source>
</evidence>
<feature type="compositionally biased region" description="Polar residues" evidence="1">
    <location>
        <begin position="224"/>
        <end position="237"/>
    </location>
</feature>
<evidence type="ECO:0000313" key="3">
    <source>
        <dbReference type="EMBL" id="JAC84121.1"/>
    </source>
</evidence>
<proteinExistence type="predicted"/>
<feature type="region of interest" description="Disordered" evidence="1">
    <location>
        <begin position="120"/>
        <end position="442"/>
    </location>
</feature>
<dbReference type="Pfam" id="PF00169">
    <property type="entry name" value="PH"/>
    <property type="match status" value="1"/>
</dbReference>
<accession>A0A061SN61</accession>
<dbReference type="AlphaFoldDB" id="A0A061SN61"/>
<dbReference type="InterPro" id="IPR001849">
    <property type="entry name" value="PH_domain"/>
</dbReference>
<dbReference type="SMART" id="SM00233">
    <property type="entry name" value="PH"/>
    <property type="match status" value="1"/>
</dbReference>
<protein>
    <recommendedName>
        <fullName evidence="2">PH domain-containing protein</fullName>
    </recommendedName>
</protein>
<dbReference type="PROSITE" id="PS50003">
    <property type="entry name" value="PH_DOMAIN"/>
    <property type="match status" value="1"/>
</dbReference>
<evidence type="ECO:0000259" key="2">
    <source>
        <dbReference type="PROSITE" id="PS50003"/>
    </source>
</evidence>
<feature type="compositionally biased region" description="Polar residues" evidence="1">
    <location>
        <begin position="318"/>
        <end position="329"/>
    </location>
</feature>
<name>A0A061SN61_9CHLO</name>
<dbReference type="InterPro" id="IPR011993">
    <property type="entry name" value="PH-like_dom_sf"/>
</dbReference>
<dbReference type="CDD" id="cd00821">
    <property type="entry name" value="PH"/>
    <property type="match status" value="1"/>
</dbReference>
<dbReference type="SUPFAM" id="SSF50729">
    <property type="entry name" value="PH domain-like"/>
    <property type="match status" value="1"/>
</dbReference>